<dbReference type="InterPro" id="IPR004089">
    <property type="entry name" value="MCPsignal_dom"/>
</dbReference>
<evidence type="ECO:0000256" key="4">
    <source>
        <dbReference type="PROSITE-ProRule" id="PRU00284"/>
    </source>
</evidence>
<keyword evidence="9" id="KW-1185">Reference proteome</keyword>
<evidence type="ECO:0000313" key="8">
    <source>
        <dbReference type="EMBL" id="MBK4735341.1"/>
    </source>
</evidence>
<dbReference type="PANTHER" id="PTHR43531">
    <property type="entry name" value="PROTEIN ICFG"/>
    <property type="match status" value="1"/>
</dbReference>
<organism evidence="8 9">
    <name type="scientific">Noviherbaspirillum pedocola</name>
    <dbReference type="NCBI Taxonomy" id="2801341"/>
    <lineage>
        <taxon>Bacteria</taxon>
        <taxon>Pseudomonadati</taxon>
        <taxon>Pseudomonadota</taxon>
        <taxon>Betaproteobacteria</taxon>
        <taxon>Burkholderiales</taxon>
        <taxon>Oxalobacteraceae</taxon>
        <taxon>Noviherbaspirillum</taxon>
    </lineage>
</organism>
<comment type="subcellular location">
    <subcellularLocation>
        <location evidence="1">Membrane</location>
    </subcellularLocation>
</comment>
<evidence type="ECO:0000256" key="5">
    <source>
        <dbReference type="SAM" id="MobiDB-lite"/>
    </source>
</evidence>
<dbReference type="AlphaFoldDB" id="A0A934W1M0"/>
<dbReference type="CDD" id="cd11386">
    <property type="entry name" value="MCP_signal"/>
    <property type="match status" value="1"/>
</dbReference>
<feature type="compositionally biased region" description="Low complexity" evidence="5">
    <location>
        <begin position="249"/>
        <end position="262"/>
    </location>
</feature>
<feature type="transmembrane region" description="Helical" evidence="6">
    <location>
        <begin position="96"/>
        <end position="122"/>
    </location>
</feature>
<evidence type="ECO:0000259" key="7">
    <source>
        <dbReference type="PROSITE" id="PS50111"/>
    </source>
</evidence>
<evidence type="ECO:0000256" key="3">
    <source>
        <dbReference type="ARBA" id="ARBA00029447"/>
    </source>
</evidence>
<comment type="similarity">
    <text evidence="3">Belongs to the methyl-accepting chemotaxis (MCP) protein family.</text>
</comment>
<feature type="transmembrane region" description="Helical" evidence="6">
    <location>
        <begin position="66"/>
        <end position="84"/>
    </location>
</feature>
<evidence type="ECO:0000256" key="1">
    <source>
        <dbReference type="ARBA" id="ARBA00004370"/>
    </source>
</evidence>
<feature type="region of interest" description="Disordered" evidence="5">
    <location>
        <begin position="246"/>
        <end position="266"/>
    </location>
</feature>
<accession>A0A934W1M0</accession>
<sequence>MNPIARRMQAHYMLADRLMLGILSALLLISFCISGMHDTLIWSCIVGLPALAVPAVFYVLRPGERITRCVVATAMMVFCALQIHQAGGLTEVHFGIFVALAFLLFYRDWTVIVTAAVVVAAHHLSFDFLQERGYGVLCLTRPSLGMVLLHASYVVAEAAVLIYLAVILHRQAVEEVELNARVEGLNNAGDGLINLAEQEHGRSSQAGRNFDVMLGILSESIMRIRQGTEVIHQASQEIAAGNMDLSTRTESQASSLQQTTSSMEELTSTVRQNAENADHANQLASNASQAAMASGAVVADVISTIGEIDAASKRIADIITTVDSIAFQTNILALNAAVEAARAGEQGRGFAVVATEVRNLAQRSASAAQEIKTLISASVEKVQAGTVLAAQAGNAMEDVVSRVQSVTAVINEITAASREQRNGIEQVNRAVMQLDTVTQQNAALVEQAAAAAASLQDQAGNLEQAVSVFRMGQEHHTSAVPASRVPLQLNRDNGNTIPLAMNRQTKALSKSPAC</sequence>
<keyword evidence="6" id="KW-0472">Membrane</keyword>
<evidence type="ECO:0000256" key="6">
    <source>
        <dbReference type="SAM" id="Phobius"/>
    </source>
</evidence>
<feature type="transmembrane region" description="Helical" evidence="6">
    <location>
        <begin position="143"/>
        <end position="166"/>
    </location>
</feature>
<dbReference type="RefSeq" id="WP_200592109.1">
    <property type="nucleotide sequence ID" value="NZ_JAEPBG010000004.1"/>
</dbReference>
<name>A0A934W1M0_9BURK</name>
<dbReference type="InterPro" id="IPR051310">
    <property type="entry name" value="MCP_chemotaxis"/>
</dbReference>
<dbReference type="Pfam" id="PF00015">
    <property type="entry name" value="MCPsignal"/>
    <property type="match status" value="1"/>
</dbReference>
<dbReference type="Gene3D" id="1.10.287.950">
    <property type="entry name" value="Methyl-accepting chemotaxis protein"/>
    <property type="match status" value="1"/>
</dbReference>
<dbReference type="GO" id="GO:0004888">
    <property type="term" value="F:transmembrane signaling receptor activity"/>
    <property type="evidence" value="ECO:0007669"/>
    <property type="project" value="InterPro"/>
</dbReference>
<dbReference type="PROSITE" id="PS50111">
    <property type="entry name" value="CHEMOTAXIS_TRANSDUC_2"/>
    <property type="match status" value="1"/>
</dbReference>
<feature type="transmembrane region" description="Helical" evidence="6">
    <location>
        <begin position="39"/>
        <end position="59"/>
    </location>
</feature>
<keyword evidence="6" id="KW-1133">Transmembrane helix</keyword>
<dbReference type="EMBL" id="JAEPBG010000004">
    <property type="protein sequence ID" value="MBK4735341.1"/>
    <property type="molecule type" value="Genomic_DNA"/>
</dbReference>
<keyword evidence="6" id="KW-0812">Transmembrane</keyword>
<dbReference type="InterPro" id="IPR004090">
    <property type="entry name" value="Chemotax_Me-accpt_rcpt"/>
</dbReference>
<dbReference type="GO" id="GO:0006935">
    <property type="term" value="P:chemotaxis"/>
    <property type="evidence" value="ECO:0007669"/>
    <property type="project" value="InterPro"/>
</dbReference>
<dbReference type="SMART" id="SM00283">
    <property type="entry name" value="MA"/>
    <property type="match status" value="1"/>
</dbReference>
<proteinExistence type="inferred from homology"/>
<reference evidence="8" key="1">
    <citation type="submission" date="2021-01" db="EMBL/GenBank/DDBJ databases">
        <title>Genome sequence of strain Noviherbaspirillum sp. DKR-6.</title>
        <authorList>
            <person name="Chaudhary D.K."/>
        </authorList>
    </citation>
    <scope>NUCLEOTIDE SEQUENCE</scope>
    <source>
        <strain evidence="8">DKR-6</strain>
    </source>
</reference>
<keyword evidence="2" id="KW-0488">Methylation</keyword>
<dbReference type="FunFam" id="1.10.287.950:FF:000001">
    <property type="entry name" value="Methyl-accepting chemotaxis sensory transducer"/>
    <property type="match status" value="1"/>
</dbReference>
<dbReference type="Proteomes" id="UP000622890">
    <property type="component" value="Unassembled WGS sequence"/>
</dbReference>
<keyword evidence="4" id="KW-0807">Transducer</keyword>
<feature type="transmembrane region" description="Helical" evidence="6">
    <location>
        <begin position="12"/>
        <end position="33"/>
    </location>
</feature>
<gene>
    <name evidence="8" type="ORF">JJB74_12020</name>
</gene>
<dbReference type="GO" id="GO:0005886">
    <property type="term" value="C:plasma membrane"/>
    <property type="evidence" value="ECO:0007669"/>
    <property type="project" value="TreeGrafter"/>
</dbReference>
<evidence type="ECO:0000313" key="9">
    <source>
        <dbReference type="Proteomes" id="UP000622890"/>
    </source>
</evidence>
<evidence type="ECO:0000256" key="2">
    <source>
        <dbReference type="ARBA" id="ARBA00022481"/>
    </source>
</evidence>
<dbReference type="PRINTS" id="PR00260">
    <property type="entry name" value="CHEMTRNSDUCR"/>
</dbReference>
<dbReference type="PANTHER" id="PTHR43531:SF14">
    <property type="entry name" value="METHYL-ACCEPTING CHEMOTAXIS PROTEIN I-RELATED"/>
    <property type="match status" value="1"/>
</dbReference>
<feature type="domain" description="Methyl-accepting transducer" evidence="7">
    <location>
        <begin position="227"/>
        <end position="456"/>
    </location>
</feature>
<dbReference type="SUPFAM" id="SSF58104">
    <property type="entry name" value="Methyl-accepting chemotaxis protein (MCP) signaling domain"/>
    <property type="match status" value="1"/>
</dbReference>
<comment type="caution">
    <text evidence="8">The sequence shown here is derived from an EMBL/GenBank/DDBJ whole genome shotgun (WGS) entry which is preliminary data.</text>
</comment>
<protein>
    <submittedName>
        <fullName evidence="8">Chemotaxis protein</fullName>
    </submittedName>
</protein>
<dbReference type="GO" id="GO:0007165">
    <property type="term" value="P:signal transduction"/>
    <property type="evidence" value="ECO:0007669"/>
    <property type="project" value="UniProtKB-KW"/>
</dbReference>